<dbReference type="GO" id="GO:0016491">
    <property type="term" value="F:oxidoreductase activity"/>
    <property type="evidence" value="ECO:0007669"/>
    <property type="project" value="UniProtKB-KW"/>
</dbReference>
<comment type="cofactor">
    <cofactor evidence="1">
        <name>Zn(2+)</name>
        <dbReference type="ChEBI" id="CHEBI:29105"/>
    </cofactor>
</comment>
<dbReference type="OrthoDB" id="9797931at2"/>
<comment type="caution">
    <text evidence="7">The sequence shown here is derived from an EMBL/GenBank/DDBJ whole genome shotgun (WGS) entry which is preliminary data.</text>
</comment>
<comment type="similarity">
    <text evidence="2">Belongs to the zinc-containing alcohol dehydrogenase family.</text>
</comment>
<accession>A0A5J5ITJ4</accession>
<evidence type="ECO:0000256" key="2">
    <source>
        <dbReference type="ARBA" id="ARBA00008072"/>
    </source>
</evidence>
<dbReference type="Proteomes" id="UP000327039">
    <property type="component" value="Unassembled WGS sequence"/>
</dbReference>
<dbReference type="Gene3D" id="3.90.180.10">
    <property type="entry name" value="Medium-chain alcohol dehydrogenases, catalytic domain"/>
    <property type="match status" value="1"/>
</dbReference>
<keyword evidence="5" id="KW-0560">Oxidoreductase</keyword>
<dbReference type="RefSeq" id="WP_150418817.1">
    <property type="nucleotide sequence ID" value="NZ_VYRZ01000002.1"/>
</dbReference>
<dbReference type="InterPro" id="IPR013154">
    <property type="entry name" value="ADH-like_N"/>
</dbReference>
<evidence type="ECO:0000259" key="6">
    <source>
        <dbReference type="Pfam" id="PF08240"/>
    </source>
</evidence>
<evidence type="ECO:0000313" key="8">
    <source>
        <dbReference type="Proteomes" id="UP000327039"/>
    </source>
</evidence>
<evidence type="ECO:0000256" key="4">
    <source>
        <dbReference type="ARBA" id="ARBA00022833"/>
    </source>
</evidence>
<sequence length="316" mass="31796">MAVPTPARSRAAAVVSAARSEVLLRPAAIARAWMGPGRPHETIAVPGVSLAPGEVLLRVELATVAEEDVAAHDGGASPPMPTVLGSEFVGRVAAVGAPAPAVDGRALELGERVVSGAGPRERIAAHRELVGAFATHVHLGADVPIVRVGETLAACLLAPAAGAIARAVAVARELDEAVELAGSRVSVAGDGLAALALVAMAADRGAIVDAASADARTRTLAVRFGASSVRSGEPSATVSATAVAGGPRGVVTAHAATAPAVPTHDDLREAVAFVRNPATRRFPFADVVAPPLPLARLDEAIDLARRRPDLRVAVAP</sequence>
<evidence type="ECO:0000313" key="7">
    <source>
        <dbReference type="EMBL" id="KAA9086644.1"/>
    </source>
</evidence>
<organism evidence="7 8">
    <name type="scientific">Microbacterium radiodurans</name>
    <dbReference type="NCBI Taxonomy" id="661398"/>
    <lineage>
        <taxon>Bacteria</taxon>
        <taxon>Bacillati</taxon>
        <taxon>Actinomycetota</taxon>
        <taxon>Actinomycetes</taxon>
        <taxon>Micrococcales</taxon>
        <taxon>Microbacteriaceae</taxon>
        <taxon>Microbacterium</taxon>
    </lineage>
</organism>
<gene>
    <name evidence="7" type="ORF">F6B42_06445</name>
</gene>
<evidence type="ECO:0000256" key="5">
    <source>
        <dbReference type="ARBA" id="ARBA00023002"/>
    </source>
</evidence>
<evidence type="ECO:0000256" key="1">
    <source>
        <dbReference type="ARBA" id="ARBA00001947"/>
    </source>
</evidence>
<reference evidence="8" key="1">
    <citation type="submission" date="2019-09" db="EMBL/GenBank/DDBJ databases">
        <title>Mumia zhuanghuii sp. nov. isolated from the intestinal contents of plateau pika (Ochotona curzoniae) in the Qinghai-Tibet plateau of China.</title>
        <authorList>
            <person name="Tian Z."/>
        </authorList>
    </citation>
    <scope>NUCLEOTIDE SEQUENCE [LARGE SCALE GENOMIC DNA]</scope>
    <source>
        <strain evidence="8">DSM 25564</strain>
    </source>
</reference>
<keyword evidence="8" id="KW-1185">Reference proteome</keyword>
<protein>
    <submittedName>
        <fullName evidence="7">Alcohol dehydrogenase catalytic domain-containing protein</fullName>
    </submittedName>
</protein>
<dbReference type="SUPFAM" id="SSF50129">
    <property type="entry name" value="GroES-like"/>
    <property type="match status" value="1"/>
</dbReference>
<evidence type="ECO:0000256" key="3">
    <source>
        <dbReference type="ARBA" id="ARBA00022723"/>
    </source>
</evidence>
<keyword evidence="4" id="KW-0862">Zinc</keyword>
<dbReference type="AlphaFoldDB" id="A0A5J5ITJ4"/>
<dbReference type="InterPro" id="IPR011032">
    <property type="entry name" value="GroES-like_sf"/>
</dbReference>
<dbReference type="Pfam" id="PF08240">
    <property type="entry name" value="ADH_N"/>
    <property type="match status" value="1"/>
</dbReference>
<name>A0A5J5ITJ4_9MICO</name>
<proteinExistence type="inferred from homology"/>
<dbReference type="EMBL" id="VYRZ01000002">
    <property type="protein sequence ID" value="KAA9086644.1"/>
    <property type="molecule type" value="Genomic_DNA"/>
</dbReference>
<feature type="domain" description="Alcohol dehydrogenase-like N-terminal" evidence="6">
    <location>
        <begin position="52"/>
        <end position="138"/>
    </location>
</feature>
<dbReference type="PANTHER" id="PTHR43350:SF19">
    <property type="entry name" value="D-GULOSIDE 3-DEHYDROGENASE"/>
    <property type="match status" value="1"/>
</dbReference>
<keyword evidence="3" id="KW-0479">Metal-binding</keyword>
<dbReference type="PANTHER" id="PTHR43350">
    <property type="entry name" value="NAD-DEPENDENT ALCOHOL DEHYDROGENASE"/>
    <property type="match status" value="1"/>
</dbReference>
<dbReference type="GO" id="GO:0046872">
    <property type="term" value="F:metal ion binding"/>
    <property type="evidence" value="ECO:0007669"/>
    <property type="project" value="UniProtKB-KW"/>
</dbReference>